<organism evidence="2 3">
    <name type="scientific">Camelimonas lactis</name>
    <dbReference type="NCBI Taxonomy" id="659006"/>
    <lineage>
        <taxon>Bacteria</taxon>
        <taxon>Pseudomonadati</taxon>
        <taxon>Pseudomonadota</taxon>
        <taxon>Alphaproteobacteria</taxon>
        <taxon>Hyphomicrobiales</taxon>
        <taxon>Chelatococcaceae</taxon>
        <taxon>Camelimonas</taxon>
    </lineage>
</organism>
<sequence length="98" mass="10731">MPHAASITPSTVTRLRPRAPAARRAPDTGRVLRQTRDLKTETASDLEDLVCANLMAAELAVLSVSERILDDIAVYAVFEVRDRARELHAAFYALVEGA</sequence>
<reference evidence="2 3" key="1">
    <citation type="submission" date="2019-03" db="EMBL/GenBank/DDBJ databases">
        <title>Genomic Encyclopedia of Type Strains, Phase IV (KMG-IV): sequencing the most valuable type-strain genomes for metagenomic binning, comparative biology and taxonomic classification.</title>
        <authorList>
            <person name="Goeker M."/>
        </authorList>
    </citation>
    <scope>NUCLEOTIDE SEQUENCE [LARGE SCALE GENOMIC DNA]</scope>
    <source>
        <strain evidence="2 3">DSM 22958</strain>
    </source>
</reference>
<dbReference type="Proteomes" id="UP000294881">
    <property type="component" value="Unassembled WGS sequence"/>
</dbReference>
<feature type="region of interest" description="Disordered" evidence="1">
    <location>
        <begin position="1"/>
        <end position="36"/>
    </location>
</feature>
<accession>A0A4R2GTX5</accession>
<evidence type="ECO:0000313" key="2">
    <source>
        <dbReference type="EMBL" id="TCO12375.1"/>
    </source>
</evidence>
<comment type="caution">
    <text evidence="2">The sequence shown here is derived from an EMBL/GenBank/DDBJ whole genome shotgun (WGS) entry which is preliminary data.</text>
</comment>
<dbReference type="AlphaFoldDB" id="A0A4R2GTX5"/>
<dbReference type="EMBL" id="SLWL01000009">
    <property type="protein sequence ID" value="TCO12375.1"/>
    <property type="molecule type" value="Genomic_DNA"/>
</dbReference>
<name>A0A4R2GTX5_9HYPH</name>
<gene>
    <name evidence="2" type="ORF">EV666_10920</name>
</gene>
<evidence type="ECO:0000256" key="1">
    <source>
        <dbReference type="SAM" id="MobiDB-lite"/>
    </source>
</evidence>
<keyword evidence="3" id="KW-1185">Reference proteome</keyword>
<dbReference type="RefSeq" id="WP_132007419.1">
    <property type="nucleotide sequence ID" value="NZ_JBHUNN010000002.1"/>
</dbReference>
<proteinExistence type="predicted"/>
<protein>
    <submittedName>
        <fullName evidence="2">Uncharacterized protein</fullName>
    </submittedName>
</protein>
<evidence type="ECO:0000313" key="3">
    <source>
        <dbReference type="Proteomes" id="UP000294881"/>
    </source>
</evidence>